<proteinExistence type="predicted"/>
<evidence type="ECO:0000313" key="3">
    <source>
        <dbReference type="Proteomes" id="UP001595897"/>
    </source>
</evidence>
<feature type="signal peptide" evidence="1">
    <location>
        <begin position="1"/>
        <end position="20"/>
    </location>
</feature>
<evidence type="ECO:0000256" key="1">
    <source>
        <dbReference type="SAM" id="SignalP"/>
    </source>
</evidence>
<organism evidence="2 3">
    <name type="scientific">Glaciecola siphonariae</name>
    <dbReference type="NCBI Taxonomy" id="521012"/>
    <lineage>
        <taxon>Bacteria</taxon>
        <taxon>Pseudomonadati</taxon>
        <taxon>Pseudomonadota</taxon>
        <taxon>Gammaproteobacteria</taxon>
        <taxon>Alteromonadales</taxon>
        <taxon>Alteromonadaceae</taxon>
        <taxon>Glaciecola</taxon>
    </lineage>
</organism>
<feature type="chain" id="PRO_5047342738" evidence="1">
    <location>
        <begin position="21"/>
        <end position="137"/>
    </location>
</feature>
<sequence>MKRIFGAALLGTFFSFHALADVVVVVSPDNEAVLSSQSVKRIFLGQENEFSTGEESTPVNQPVGLQARNEFDNKILKLKTARVTATLSKLVFTGRAQMPLEAASDAEVIELIKKDKSVIGYIDSSSVTDDVKVVDLD</sequence>
<gene>
    <name evidence="2" type="ORF">ACFO4O_14075</name>
</gene>
<dbReference type="SUPFAM" id="SSF53850">
    <property type="entry name" value="Periplasmic binding protein-like II"/>
    <property type="match status" value="1"/>
</dbReference>
<dbReference type="EMBL" id="JBHSGU010000009">
    <property type="protein sequence ID" value="MFC4701293.1"/>
    <property type="molecule type" value="Genomic_DNA"/>
</dbReference>
<keyword evidence="1" id="KW-0732">Signal</keyword>
<dbReference type="Proteomes" id="UP001595897">
    <property type="component" value="Unassembled WGS sequence"/>
</dbReference>
<evidence type="ECO:0000313" key="2">
    <source>
        <dbReference type="EMBL" id="MFC4701293.1"/>
    </source>
</evidence>
<name>A0ABV9LZ71_9ALTE</name>
<comment type="caution">
    <text evidence="2">The sequence shown here is derived from an EMBL/GenBank/DDBJ whole genome shotgun (WGS) entry which is preliminary data.</text>
</comment>
<protein>
    <submittedName>
        <fullName evidence="2">Phosphate ABC transporter substrate-binding protein</fullName>
    </submittedName>
</protein>
<keyword evidence="3" id="KW-1185">Reference proteome</keyword>
<dbReference type="RefSeq" id="WP_382409642.1">
    <property type="nucleotide sequence ID" value="NZ_JBHSGU010000009.1"/>
</dbReference>
<dbReference type="Gene3D" id="3.40.190.10">
    <property type="entry name" value="Periplasmic binding protein-like II"/>
    <property type="match status" value="1"/>
</dbReference>
<reference evidence="3" key="1">
    <citation type="journal article" date="2019" name="Int. J. Syst. Evol. Microbiol.">
        <title>The Global Catalogue of Microorganisms (GCM) 10K type strain sequencing project: providing services to taxonomists for standard genome sequencing and annotation.</title>
        <authorList>
            <consortium name="The Broad Institute Genomics Platform"/>
            <consortium name="The Broad Institute Genome Sequencing Center for Infectious Disease"/>
            <person name="Wu L."/>
            <person name="Ma J."/>
        </authorList>
    </citation>
    <scope>NUCLEOTIDE SEQUENCE [LARGE SCALE GENOMIC DNA]</scope>
    <source>
        <strain evidence="3">KACC 12507</strain>
    </source>
</reference>
<accession>A0ABV9LZ71</accession>